<dbReference type="InterPro" id="IPR020568">
    <property type="entry name" value="Ribosomal_Su5_D2-typ_SF"/>
</dbReference>
<dbReference type="SUPFAM" id="SSF55060">
    <property type="entry name" value="GHMP Kinase, C-terminal domain"/>
    <property type="match status" value="1"/>
</dbReference>
<keyword evidence="16" id="KW-1185">Reference proteome</keyword>
<dbReference type="AlphaFoldDB" id="A0A1J4JY38"/>
<evidence type="ECO:0000313" key="15">
    <source>
        <dbReference type="EMBL" id="OHT04073.1"/>
    </source>
</evidence>
<dbReference type="Pfam" id="PF22700">
    <property type="entry name" value="MVD-like_N"/>
    <property type="match status" value="1"/>
</dbReference>
<evidence type="ECO:0000259" key="13">
    <source>
        <dbReference type="Pfam" id="PF18376"/>
    </source>
</evidence>
<keyword evidence="9" id="KW-1207">Sterol metabolism</keyword>
<evidence type="ECO:0000256" key="11">
    <source>
        <dbReference type="ARBA" id="ARBA00023239"/>
    </source>
</evidence>
<sequence>MKIKSTFCESHPNIALIKYWGKADEKLNTPINGSLSVTLDFGTTRTEITRSDHEEFVLNGKSAQITSRLQSALDFFSKYSENDKYLIKSSNNFPTAAGFASSAAGAAAFVGALASFVGETDNPVEFWKERNVDLSELARRVSGSGCRSIYGGFVEWTPGESSNGEDSISKQLFDELHWETFSVISVSLHTKPKKVPSTLGMQQTVRTCPWMAWRAKEVVPKRIQDSRDFIRNRDFSSLAEIIMKESNELHANCAATFPPIHYLNDSSRLVIDAIHNLNNSKQRNVAAYSFDAGPNPFIFAEKENVEEVMNTIKAIKEIEIENIIEARPASGISCSCLE</sequence>
<accession>A0A1J4JY38</accession>
<dbReference type="GO" id="GO:0005524">
    <property type="term" value="F:ATP binding"/>
    <property type="evidence" value="ECO:0007669"/>
    <property type="project" value="UniProtKB-UniRule"/>
</dbReference>
<keyword evidence="5 12" id="KW-0067">ATP-binding</keyword>
<reference evidence="15" key="1">
    <citation type="submission" date="2016-10" db="EMBL/GenBank/DDBJ databases">
        <authorList>
            <person name="Benchimol M."/>
            <person name="Almeida L.G."/>
            <person name="Vasconcelos A.T."/>
            <person name="Perreira-Neves A."/>
            <person name="Rosa I.A."/>
            <person name="Tasca T."/>
            <person name="Bogo M.R."/>
            <person name="de Souza W."/>
        </authorList>
    </citation>
    <scope>NUCLEOTIDE SEQUENCE [LARGE SCALE GENOMIC DNA]</scope>
    <source>
        <strain evidence="15">K</strain>
    </source>
</reference>
<dbReference type="NCBIfam" id="TIGR01240">
    <property type="entry name" value="mevDPdecarb"/>
    <property type="match status" value="1"/>
</dbReference>
<dbReference type="GO" id="GO:0016126">
    <property type="term" value="P:sterol biosynthetic process"/>
    <property type="evidence" value="ECO:0007669"/>
    <property type="project" value="UniProtKB-KW"/>
</dbReference>
<evidence type="ECO:0000256" key="9">
    <source>
        <dbReference type="ARBA" id="ARBA00023166"/>
    </source>
</evidence>
<evidence type="ECO:0000256" key="2">
    <source>
        <dbReference type="ARBA" id="ARBA00012296"/>
    </source>
</evidence>
<dbReference type="InterPro" id="IPR005935">
    <property type="entry name" value="Mev_decarb"/>
</dbReference>
<dbReference type="Gene3D" id="3.30.230.10">
    <property type="match status" value="1"/>
</dbReference>
<organism evidence="15 16">
    <name type="scientific">Tritrichomonas foetus</name>
    <dbReference type="NCBI Taxonomy" id="1144522"/>
    <lineage>
        <taxon>Eukaryota</taxon>
        <taxon>Metamonada</taxon>
        <taxon>Parabasalia</taxon>
        <taxon>Tritrichomonadida</taxon>
        <taxon>Tritrichomonadidae</taxon>
        <taxon>Tritrichomonas</taxon>
    </lineage>
</organism>
<gene>
    <name evidence="15" type="ORF">TRFO_28427</name>
</gene>
<dbReference type="Proteomes" id="UP000179807">
    <property type="component" value="Unassembled WGS sequence"/>
</dbReference>
<dbReference type="GO" id="GO:0019287">
    <property type="term" value="P:isopentenyl diphosphate biosynthetic process, mevalonate pathway"/>
    <property type="evidence" value="ECO:0007669"/>
    <property type="project" value="InterPro"/>
</dbReference>
<dbReference type="GO" id="GO:0004163">
    <property type="term" value="F:diphosphomevalonate decarboxylase activity"/>
    <property type="evidence" value="ECO:0007669"/>
    <property type="project" value="UniProtKB-EC"/>
</dbReference>
<evidence type="ECO:0000256" key="1">
    <source>
        <dbReference type="ARBA" id="ARBA00008831"/>
    </source>
</evidence>
<keyword evidence="4 12" id="KW-0547">Nucleotide-binding</keyword>
<dbReference type="InterPro" id="IPR053859">
    <property type="entry name" value="MVD-like_N"/>
</dbReference>
<dbReference type="InterPro" id="IPR029765">
    <property type="entry name" value="Mev_diP_decarb"/>
</dbReference>
<feature type="domain" description="Mvd1 C-terminal" evidence="13">
    <location>
        <begin position="190"/>
        <end position="317"/>
    </location>
</feature>
<dbReference type="GO" id="GO:0005829">
    <property type="term" value="C:cytosol"/>
    <property type="evidence" value="ECO:0007669"/>
    <property type="project" value="InterPro"/>
</dbReference>
<comment type="caution">
    <text evidence="15">The sequence shown here is derived from an EMBL/GenBank/DDBJ whole genome shotgun (WGS) entry which is preliminary data.</text>
</comment>
<evidence type="ECO:0000256" key="10">
    <source>
        <dbReference type="ARBA" id="ARBA00023221"/>
    </source>
</evidence>
<keyword evidence="11 12" id="KW-0456">Lyase</keyword>
<dbReference type="PANTHER" id="PTHR10977:SF3">
    <property type="entry name" value="DIPHOSPHOMEVALONATE DECARBOXYLASE"/>
    <property type="match status" value="1"/>
</dbReference>
<dbReference type="InterPro" id="IPR041431">
    <property type="entry name" value="Mvd1_C"/>
</dbReference>
<protein>
    <recommendedName>
        <fullName evidence="2 12">Diphosphomevalonate decarboxylase</fullName>
        <ecNumber evidence="2 12">4.1.1.33</ecNumber>
    </recommendedName>
</protein>
<dbReference type="EMBL" id="MLAK01000805">
    <property type="protein sequence ID" value="OHT04073.1"/>
    <property type="molecule type" value="Genomic_DNA"/>
</dbReference>
<keyword evidence="7" id="KW-0756">Sterol biosynthesis</keyword>
<comment type="catalytic activity">
    <reaction evidence="12">
        <text>(R)-5-diphosphomevalonate + ATP = isopentenyl diphosphate + ADP + phosphate + CO2</text>
        <dbReference type="Rhea" id="RHEA:23732"/>
        <dbReference type="ChEBI" id="CHEBI:16526"/>
        <dbReference type="ChEBI" id="CHEBI:30616"/>
        <dbReference type="ChEBI" id="CHEBI:43474"/>
        <dbReference type="ChEBI" id="CHEBI:57557"/>
        <dbReference type="ChEBI" id="CHEBI:128769"/>
        <dbReference type="ChEBI" id="CHEBI:456216"/>
        <dbReference type="EC" id="4.1.1.33"/>
    </reaction>
</comment>
<keyword evidence="10" id="KW-0753">Steroid metabolism</keyword>
<dbReference type="GeneID" id="94840880"/>
<dbReference type="RefSeq" id="XP_068357209.1">
    <property type="nucleotide sequence ID" value="XM_068506176.1"/>
</dbReference>
<evidence type="ECO:0000256" key="5">
    <source>
        <dbReference type="ARBA" id="ARBA00022840"/>
    </source>
</evidence>
<dbReference type="PIRSF" id="PIRSF015950">
    <property type="entry name" value="Mev_P_decrbx"/>
    <property type="match status" value="1"/>
</dbReference>
<dbReference type="InterPro" id="IPR014721">
    <property type="entry name" value="Ribsml_uS5_D2-typ_fold_subgr"/>
</dbReference>
<dbReference type="EC" id="4.1.1.33" evidence="2 12"/>
<keyword evidence="6" id="KW-0752">Steroid biosynthesis</keyword>
<dbReference type="OrthoDB" id="10253702at2759"/>
<evidence type="ECO:0000256" key="3">
    <source>
        <dbReference type="ARBA" id="ARBA00022516"/>
    </source>
</evidence>
<evidence type="ECO:0000259" key="14">
    <source>
        <dbReference type="Pfam" id="PF22700"/>
    </source>
</evidence>
<dbReference type="Gene3D" id="3.30.70.890">
    <property type="entry name" value="GHMP kinase, C-terminal domain"/>
    <property type="match status" value="1"/>
</dbReference>
<evidence type="ECO:0000256" key="4">
    <source>
        <dbReference type="ARBA" id="ARBA00022741"/>
    </source>
</evidence>
<evidence type="ECO:0000256" key="6">
    <source>
        <dbReference type="ARBA" id="ARBA00022955"/>
    </source>
</evidence>
<keyword evidence="3" id="KW-0444">Lipid biosynthesis</keyword>
<dbReference type="Pfam" id="PF18376">
    <property type="entry name" value="MDD_C"/>
    <property type="match status" value="1"/>
</dbReference>
<dbReference type="VEuPathDB" id="TrichDB:TRFO_28427"/>
<evidence type="ECO:0000313" key="16">
    <source>
        <dbReference type="Proteomes" id="UP000179807"/>
    </source>
</evidence>
<keyword evidence="8 12" id="KW-0443">Lipid metabolism</keyword>
<dbReference type="SUPFAM" id="SSF54211">
    <property type="entry name" value="Ribosomal protein S5 domain 2-like"/>
    <property type="match status" value="1"/>
</dbReference>
<dbReference type="FunFam" id="3.30.230.10:FF:000072">
    <property type="entry name" value="Diphosphomevalonate decarboxylase"/>
    <property type="match status" value="1"/>
</dbReference>
<feature type="domain" description="Diphosphomevalonate decarboxylase-like N-terminal" evidence="14">
    <location>
        <begin position="10"/>
        <end position="168"/>
    </location>
</feature>
<evidence type="ECO:0000256" key="12">
    <source>
        <dbReference type="PIRNR" id="PIRNR015950"/>
    </source>
</evidence>
<comment type="similarity">
    <text evidence="1 12">Belongs to the diphosphomevalonate decarboxylase family.</text>
</comment>
<dbReference type="PANTHER" id="PTHR10977">
    <property type="entry name" value="DIPHOSPHOMEVALONATE DECARBOXYLASE"/>
    <property type="match status" value="1"/>
</dbReference>
<proteinExistence type="inferred from homology"/>
<name>A0A1J4JY38_9EUKA</name>
<dbReference type="InterPro" id="IPR036554">
    <property type="entry name" value="GHMP_kinase_C_sf"/>
</dbReference>
<evidence type="ECO:0000256" key="7">
    <source>
        <dbReference type="ARBA" id="ARBA00023011"/>
    </source>
</evidence>
<evidence type="ECO:0000256" key="8">
    <source>
        <dbReference type="ARBA" id="ARBA00023098"/>
    </source>
</evidence>